<dbReference type="AlphaFoldDB" id="A0A919KN47"/>
<keyword evidence="1" id="KW-0805">Transcription regulation</keyword>
<dbReference type="PANTHER" id="PTHR30055">
    <property type="entry name" value="HTH-TYPE TRANSCRIPTIONAL REGULATOR RUTR"/>
    <property type="match status" value="1"/>
</dbReference>
<dbReference type="SUPFAM" id="SSF46689">
    <property type="entry name" value="Homeodomain-like"/>
    <property type="match status" value="1"/>
</dbReference>
<keyword evidence="2 4" id="KW-0238">DNA-binding</keyword>
<evidence type="ECO:0000256" key="4">
    <source>
        <dbReference type="PROSITE-ProRule" id="PRU00335"/>
    </source>
</evidence>
<feature type="domain" description="HTH tetR-type" evidence="5">
    <location>
        <begin position="16"/>
        <end position="76"/>
    </location>
</feature>
<keyword evidence="7" id="KW-1185">Reference proteome</keyword>
<organism evidence="6 7">
    <name type="scientific">Promicromonospora soli</name>
    <dbReference type="NCBI Taxonomy" id="2035533"/>
    <lineage>
        <taxon>Bacteria</taxon>
        <taxon>Bacillati</taxon>
        <taxon>Actinomycetota</taxon>
        <taxon>Actinomycetes</taxon>
        <taxon>Micrococcales</taxon>
        <taxon>Promicromonosporaceae</taxon>
        <taxon>Promicromonospora</taxon>
    </lineage>
</organism>
<evidence type="ECO:0000256" key="3">
    <source>
        <dbReference type="ARBA" id="ARBA00023163"/>
    </source>
</evidence>
<evidence type="ECO:0000259" key="5">
    <source>
        <dbReference type="PROSITE" id="PS50977"/>
    </source>
</evidence>
<dbReference type="EMBL" id="BNAS01000001">
    <property type="protein sequence ID" value="GHH66587.1"/>
    <property type="molecule type" value="Genomic_DNA"/>
</dbReference>
<dbReference type="Proteomes" id="UP000627369">
    <property type="component" value="Unassembled WGS sequence"/>
</dbReference>
<dbReference type="RefSeq" id="WP_189667832.1">
    <property type="nucleotide sequence ID" value="NZ_BNAS01000001.1"/>
</dbReference>
<dbReference type="InterPro" id="IPR001647">
    <property type="entry name" value="HTH_TetR"/>
</dbReference>
<gene>
    <name evidence="6" type="ORF">GCM10017772_06810</name>
</gene>
<evidence type="ECO:0000256" key="1">
    <source>
        <dbReference type="ARBA" id="ARBA00023015"/>
    </source>
</evidence>
<dbReference type="SUPFAM" id="SSF48498">
    <property type="entry name" value="Tetracyclin repressor-like, C-terminal domain"/>
    <property type="match status" value="1"/>
</dbReference>
<keyword evidence="3" id="KW-0804">Transcription</keyword>
<dbReference type="GO" id="GO:0000976">
    <property type="term" value="F:transcription cis-regulatory region binding"/>
    <property type="evidence" value="ECO:0007669"/>
    <property type="project" value="TreeGrafter"/>
</dbReference>
<evidence type="ECO:0000313" key="6">
    <source>
        <dbReference type="EMBL" id="GHH66587.1"/>
    </source>
</evidence>
<dbReference type="InterPro" id="IPR036271">
    <property type="entry name" value="Tet_transcr_reg_TetR-rel_C_sf"/>
</dbReference>
<dbReference type="GO" id="GO:0003700">
    <property type="term" value="F:DNA-binding transcription factor activity"/>
    <property type="evidence" value="ECO:0007669"/>
    <property type="project" value="TreeGrafter"/>
</dbReference>
<proteinExistence type="predicted"/>
<accession>A0A919KN47</accession>
<sequence>MTDAQTRTRTPRPSRAERREEILSAATRVFGSKGYHASSLVDVAEQVGITHAGVLHHFGSKDKLLLAVLEYRHRIDIEHLEGKPGGLDLFRHLVNLNIERRGIVQAYAVLTGESVTDGHPAAPWVRNRFATLRADIAQALREIVDAEVAAAREAGEDAEPVGIGDAELDRAASAVIGAMDGLQVQWLLDPAAVDLAETTAFAIEAILAATLAGARRPRPLD</sequence>
<evidence type="ECO:0000313" key="7">
    <source>
        <dbReference type="Proteomes" id="UP000627369"/>
    </source>
</evidence>
<dbReference type="InterPro" id="IPR009057">
    <property type="entry name" value="Homeodomain-like_sf"/>
</dbReference>
<comment type="caution">
    <text evidence="6">The sequence shown here is derived from an EMBL/GenBank/DDBJ whole genome shotgun (WGS) entry which is preliminary data.</text>
</comment>
<reference evidence="6" key="2">
    <citation type="submission" date="2020-09" db="EMBL/GenBank/DDBJ databases">
        <authorList>
            <person name="Sun Q."/>
            <person name="Zhou Y."/>
        </authorList>
    </citation>
    <scope>NUCLEOTIDE SEQUENCE</scope>
    <source>
        <strain evidence="6">CGMCC 4.7398</strain>
    </source>
</reference>
<dbReference type="PRINTS" id="PR00455">
    <property type="entry name" value="HTHTETR"/>
</dbReference>
<evidence type="ECO:0000256" key="2">
    <source>
        <dbReference type="ARBA" id="ARBA00023125"/>
    </source>
</evidence>
<dbReference type="Pfam" id="PF00440">
    <property type="entry name" value="TetR_N"/>
    <property type="match status" value="1"/>
</dbReference>
<reference evidence="6" key="1">
    <citation type="journal article" date="2014" name="Int. J. Syst. Evol. Microbiol.">
        <title>Complete genome sequence of Corynebacterium casei LMG S-19264T (=DSM 44701T), isolated from a smear-ripened cheese.</title>
        <authorList>
            <consortium name="US DOE Joint Genome Institute (JGI-PGF)"/>
            <person name="Walter F."/>
            <person name="Albersmeier A."/>
            <person name="Kalinowski J."/>
            <person name="Ruckert C."/>
        </authorList>
    </citation>
    <scope>NUCLEOTIDE SEQUENCE</scope>
    <source>
        <strain evidence="6">CGMCC 4.7398</strain>
    </source>
</reference>
<dbReference type="Gene3D" id="1.10.357.10">
    <property type="entry name" value="Tetracycline Repressor, domain 2"/>
    <property type="match status" value="1"/>
</dbReference>
<dbReference type="InterPro" id="IPR050109">
    <property type="entry name" value="HTH-type_TetR-like_transc_reg"/>
</dbReference>
<name>A0A919KN47_9MICO</name>
<dbReference type="PROSITE" id="PS50977">
    <property type="entry name" value="HTH_TETR_2"/>
    <property type="match status" value="1"/>
</dbReference>
<dbReference type="PANTHER" id="PTHR30055:SF234">
    <property type="entry name" value="HTH-TYPE TRANSCRIPTIONAL REGULATOR BETI"/>
    <property type="match status" value="1"/>
</dbReference>
<protein>
    <submittedName>
        <fullName evidence="6">TetR family transcriptional regulator</fullName>
    </submittedName>
</protein>
<feature type="DNA-binding region" description="H-T-H motif" evidence="4">
    <location>
        <begin position="39"/>
        <end position="58"/>
    </location>
</feature>